<evidence type="ECO:0000256" key="1">
    <source>
        <dbReference type="SAM" id="MobiDB-lite"/>
    </source>
</evidence>
<comment type="caution">
    <text evidence="2">The sequence shown here is derived from an EMBL/GenBank/DDBJ whole genome shotgun (WGS) entry which is preliminary data.</text>
</comment>
<feature type="region of interest" description="Disordered" evidence="1">
    <location>
        <begin position="1"/>
        <end position="26"/>
    </location>
</feature>
<evidence type="ECO:0000313" key="2">
    <source>
        <dbReference type="EMBL" id="RMI28682.1"/>
    </source>
</evidence>
<feature type="compositionally biased region" description="Polar residues" evidence="1">
    <location>
        <begin position="1"/>
        <end position="13"/>
    </location>
</feature>
<reference evidence="2 3" key="1">
    <citation type="submission" date="2018-10" db="EMBL/GenBank/DDBJ databases">
        <title>Isolation from cow dung.</title>
        <authorList>
            <person name="Ling L."/>
        </authorList>
    </citation>
    <scope>NUCLEOTIDE SEQUENCE [LARGE SCALE GENOMIC DNA]</scope>
    <source>
        <strain evidence="2 3">NEAU-LL90</strain>
    </source>
</reference>
<name>A0A3M2KSP3_9NOCA</name>
<gene>
    <name evidence="2" type="ORF">EBN03_28980</name>
</gene>
<sequence>MVPSGSTANSPDSEGQAGRGLNLEHRAGPAGQAYTAGRVEAVQAQIICAELANIAEEITTELESRIVAYAEMADPAP</sequence>
<accession>A0A3M2KSP3</accession>
<proteinExistence type="predicted"/>
<protein>
    <submittedName>
        <fullName evidence="2">Uncharacterized protein</fullName>
    </submittedName>
</protein>
<evidence type="ECO:0000313" key="3">
    <source>
        <dbReference type="Proteomes" id="UP000279275"/>
    </source>
</evidence>
<dbReference type="EMBL" id="RFFH01000019">
    <property type="protein sequence ID" value="RMI28682.1"/>
    <property type="molecule type" value="Genomic_DNA"/>
</dbReference>
<dbReference type="AlphaFoldDB" id="A0A3M2KSP3"/>
<dbReference type="RefSeq" id="WP_122191333.1">
    <property type="nucleotide sequence ID" value="NZ_RFFH01000019.1"/>
</dbReference>
<keyword evidence="3" id="KW-1185">Reference proteome</keyword>
<organism evidence="2 3">
    <name type="scientific">Nocardia stercoris</name>
    <dbReference type="NCBI Taxonomy" id="2483361"/>
    <lineage>
        <taxon>Bacteria</taxon>
        <taxon>Bacillati</taxon>
        <taxon>Actinomycetota</taxon>
        <taxon>Actinomycetes</taxon>
        <taxon>Mycobacteriales</taxon>
        <taxon>Nocardiaceae</taxon>
        <taxon>Nocardia</taxon>
    </lineage>
</organism>
<dbReference type="Proteomes" id="UP000279275">
    <property type="component" value="Unassembled WGS sequence"/>
</dbReference>